<evidence type="ECO:0000256" key="6">
    <source>
        <dbReference type="ARBA" id="ARBA00022516"/>
    </source>
</evidence>
<comment type="catalytic activity">
    <reaction evidence="20">
        <text>a very-long-chain (3R)-3-hydroxyacyl-CoA = a very-long-chain (2E)-enoyl-CoA + H2O</text>
        <dbReference type="Rhea" id="RHEA:45812"/>
        <dbReference type="ChEBI" id="CHEBI:15377"/>
        <dbReference type="ChEBI" id="CHEBI:83728"/>
        <dbReference type="ChEBI" id="CHEBI:85440"/>
        <dbReference type="EC" id="4.2.1.134"/>
    </reaction>
</comment>
<dbReference type="PROSITE" id="PS51203">
    <property type="entry name" value="CS"/>
    <property type="match status" value="1"/>
</dbReference>
<feature type="transmembrane region" description="Helical" evidence="20">
    <location>
        <begin position="767"/>
        <end position="785"/>
    </location>
</feature>
<evidence type="ECO:0000256" key="9">
    <source>
        <dbReference type="ARBA" id="ARBA00022786"/>
    </source>
</evidence>
<evidence type="ECO:0000313" key="24">
    <source>
        <dbReference type="EMBL" id="TPP57240.1"/>
    </source>
</evidence>
<dbReference type="OrthoDB" id="2157530at2759"/>
<dbReference type="Gene3D" id="3.30.1460.50">
    <property type="match status" value="1"/>
</dbReference>
<evidence type="ECO:0000256" key="17">
    <source>
        <dbReference type="ARBA" id="ARBA00023136"/>
    </source>
</evidence>
<name>A0A504YH50_FASGI</name>
<dbReference type="PANTHER" id="PTHR11035:SF35">
    <property type="entry name" value="VERY-LONG-CHAIN (3R)-3-HYDROXYACYL-COA DEHYDRATASE"/>
    <property type="match status" value="1"/>
</dbReference>
<dbReference type="EC" id="4.2.1.134" evidence="5 20"/>
<comment type="similarity">
    <text evidence="4 20">Belongs to the very long-chain fatty acids dehydratase HACD family.</text>
</comment>
<dbReference type="PANTHER" id="PTHR11035">
    <property type="entry name" value="VERY-LONG-CHAIN (3R)-3-HYDROXYACYL-COA DEHYDRATASE"/>
    <property type="match status" value="1"/>
</dbReference>
<dbReference type="GO" id="GO:0042761">
    <property type="term" value="P:very long-chain fatty acid biosynthetic process"/>
    <property type="evidence" value="ECO:0007669"/>
    <property type="project" value="TreeGrafter"/>
</dbReference>
<evidence type="ECO:0000256" key="20">
    <source>
        <dbReference type="RuleBase" id="RU363109"/>
    </source>
</evidence>
<sequence>MIQERNGQISLPIFQMAIKNLYSMLVCFSESTTQWSMENYPGYEYSELVCHQFESLHENTKYQSQTALKLEYRVSYSMAYEVPVLMVRLQSFSGCPLSIDCLKERFIGSDSESTRDNCIVLQAGFSQVEHPYLGIPYYQFHPCRTAGLMQQALSVEHDISEVSGTKYLVLWLSLIATPAGLVLPRELAFQILDSDRNTLVHSISDDHVRTQIITLSLIVACGLMDAIVLSYHDCLVRERDLHTLDEGCWLNDVILSFWYEYLSRSRFKGHDRLLLVDPAVTQLLKLSDDSAACVLLDSLGCRNVDWIFFLVNDSESRHSAGGSHWTLLVVSTNLGLSYHLDPLYSHSNFQSALRIARHIGNYCQNPKLSVVLQLDVIKQQNACDCGVYCLVFTEQLCSYILNGRSDWQSEGLMLPEIHRMVARKRQELDVRVKIDDELLDFEGLGTGAHGRRIYKFSLAYYLPVIAKESHFTVTGRAVLVKLRKEYRETWPRLTVQADRAAWICLDFDLYQFDASDLDTDDNDENGETETKRRKNEQKTKGEDVVKSDQMKIKVIRPSKEERDRHNAEMKELEEEETWEAFLKVLRHPLTIYLLLFNLFQFAGFLCVWGKLVLRWLQPDSTDHTDWFEFVLPRLALIQLVQFLEPLHAFLGWVRTSPSTSFAQVLGRAFGLFFVVLPHSEFHSSTTVFWLFFAWSSIEIFRYPHYTLSLLGFRSGLLTYLRYTLWIPFYPLGFMCEGSLYVKALPLVSKSRRFCIDMPNAFNMSLDFPLLLHAWLLAMPIAFYVLMRHMYVQRRRVIGPRPRIGSDQMGFFSFIPMLRSMIYGKKTALDGISSRPFSKSRHVLPASEVGSPLSKLQ</sequence>
<dbReference type="Pfam" id="PF04387">
    <property type="entry name" value="PTPLA"/>
    <property type="match status" value="1"/>
</dbReference>
<feature type="region of interest" description="Disordered" evidence="21">
    <location>
        <begin position="518"/>
        <end position="546"/>
    </location>
</feature>
<comment type="caution">
    <text evidence="24">The sequence shown here is derived from an EMBL/GenBank/DDBJ whole genome shotgun (WGS) entry which is preliminary data.</text>
</comment>
<feature type="compositionally biased region" description="Acidic residues" evidence="21">
    <location>
        <begin position="518"/>
        <end position="527"/>
    </location>
</feature>
<dbReference type="InterPro" id="IPR003653">
    <property type="entry name" value="Peptidase_C48_C"/>
</dbReference>
<dbReference type="InterPro" id="IPR038765">
    <property type="entry name" value="Papain-like_cys_pep_sf"/>
</dbReference>
<evidence type="ECO:0000256" key="18">
    <source>
        <dbReference type="ARBA" id="ARBA00023160"/>
    </source>
</evidence>
<evidence type="ECO:0000256" key="15">
    <source>
        <dbReference type="ARBA" id="ARBA00023054"/>
    </source>
</evidence>
<dbReference type="Pfam" id="PF02902">
    <property type="entry name" value="Peptidase_C48"/>
    <property type="match status" value="1"/>
</dbReference>
<comment type="caution">
    <text evidence="20">Lacks conserved residue(s) required for the propagation of feature annotation.</text>
</comment>
<keyword evidence="17 20" id="KW-0472">Membrane</keyword>
<dbReference type="SUPFAM" id="SSF49764">
    <property type="entry name" value="HSP20-like chaperones"/>
    <property type="match status" value="1"/>
</dbReference>
<dbReference type="PROSITE" id="PS50600">
    <property type="entry name" value="ULP_PROTEASE"/>
    <property type="match status" value="1"/>
</dbReference>
<evidence type="ECO:0000259" key="23">
    <source>
        <dbReference type="PROSITE" id="PS51203"/>
    </source>
</evidence>
<keyword evidence="14" id="KW-0072">Autophagy</keyword>
<dbReference type="SUPFAM" id="SSF54001">
    <property type="entry name" value="Cysteine proteinases"/>
    <property type="match status" value="1"/>
</dbReference>
<accession>A0A504YH50</accession>
<evidence type="ECO:0000256" key="3">
    <source>
        <dbReference type="ARBA" id="ARBA00005234"/>
    </source>
</evidence>
<gene>
    <name evidence="24" type="ORF">FGIG_06755</name>
</gene>
<dbReference type="GO" id="GO:0005789">
    <property type="term" value="C:endoplasmic reticulum membrane"/>
    <property type="evidence" value="ECO:0007669"/>
    <property type="project" value="UniProtKB-SubCell"/>
</dbReference>
<comment type="function">
    <text evidence="20">Catalyzes the third of the four reactions of the long-chain fatty acids elongation cycle. This endoplasmic reticulum-bound enzymatic process, allows the addition of two carbons to the chain of long- and very long-chain fatty acids/VLCFAs per cycle. This enzyme catalyzes the dehydration of the 3-hydroxyacyl-CoA intermediate into trans-2,3-enoyl-CoA, within each cycle of fatty acid elongation. Thereby, it participates to the production of VLCFAs of different chain lengths that are involved in multiple biological processes as precursors of membrane lipids and lipid mediators.</text>
</comment>
<dbReference type="GO" id="GO:0006508">
    <property type="term" value="P:proteolysis"/>
    <property type="evidence" value="ECO:0007669"/>
    <property type="project" value="UniProtKB-KW"/>
</dbReference>
<proteinExistence type="inferred from homology"/>
<evidence type="ECO:0000256" key="11">
    <source>
        <dbReference type="ARBA" id="ARBA00022824"/>
    </source>
</evidence>
<evidence type="ECO:0000256" key="8">
    <source>
        <dbReference type="ARBA" id="ARBA00022692"/>
    </source>
</evidence>
<evidence type="ECO:0000313" key="25">
    <source>
        <dbReference type="Proteomes" id="UP000316759"/>
    </source>
</evidence>
<dbReference type="InterPro" id="IPR007135">
    <property type="entry name" value="Atg3/Atg10"/>
</dbReference>
<dbReference type="STRING" id="46835.A0A504YH50"/>
<evidence type="ECO:0000256" key="21">
    <source>
        <dbReference type="SAM" id="MobiDB-lite"/>
    </source>
</evidence>
<keyword evidence="12 20" id="KW-0276">Fatty acid metabolism</keyword>
<evidence type="ECO:0000256" key="12">
    <source>
        <dbReference type="ARBA" id="ARBA00022832"/>
    </source>
</evidence>
<organism evidence="24 25">
    <name type="scientific">Fasciola gigantica</name>
    <name type="common">Giant liver fluke</name>
    <dbReference type="NCBI Taxonomy" id="46835"/>
    <lineage>
        <taxon>Eukaryota</taxon>
        <taxon>Metazoa</taxon>
        <taxon>Spiralia</taxon>
        <taxon>Lophotrochozoa</taxon>
        <taxon>Platyhelminthes</taxon>
        <taxon>Trematoda</taxon>
        <taxon>Digenea</taxon>
        <taxon>Plagiorchiida</taxon>
        <taxon>Echinostomata</taxon>
        <taxon>Echinostomatoidea</taxon>
        <taxon>Fasciolidae</taxon>
        <taxon>Fasciola</taxon>
    </lineage>
</organism>
<keyword evidence="19 20" id="KW-0456">Lyase</keyword>
<evidence type="ECO:0000256" key="4">
    <source>
        <dbReference type="ARBA" id="ARBA00007811"/>
    </source>
</evidence>
<keyword evidence="9" id="KW-0833">Ubl conjugation pathway</keyword>
<comment type="pathway">
    <text evidence="2 20">Lipid metabolism; fatty acid biosynthesis.</text>
</comment>
<keyword evidence="16 20" id="KW-0443">Lipid metabolism</keyword>
<dbReference type="Pfam" id="PF03987">
    <property type="entry name" value="Autophagy_act_C"/>
    <property type="match status" value="1"/>
</dbReference>
<evidence type="ECO:0000256" key="5">
    <source>
        <dbReference type="ARBA" id="ARBA00013122"/>
    </source>
</evidence>
<keyword evidence="11 20" id="KW-0256">Endoplasmic reticulum</keyword>
<dbReference type="Gene3D" id="3.40.395.10">
    <property type="entry name" value="Adenoviral Proteinase, Chain A"/>
    <property type="match status" value="1"/>
</dbReference>
<keyword evidence="10" id="KW-0378">Hydrolase</keyword>
<evidence type="ECO:0000256" key="7">
    <source>
        <dbReference type="ARBA" id="ARBA00022670"/>
    </source>
</evidence>
<evidence type="ECO:0000256" key="2">
    <source>
        <dbReference type="ARBA" id="ARBA00005194"/>
    </source>
</evidence>
<dbReference type="InterPro" id="IPR007052">
    <property type="entry name" value="CS_dom"/>
</dbReference>
<comment type="subcellular location">
    <subcellularLocation>
        <location evidence="1 20">Endoplasmic reticulum membrane</location>
        <topology evidence="1 20">Multi-pass membrane protein</topology>
    </subcellularLocation>
</comment>
<keyword evidence="25" id="KW-1185">Reference proteome</keyword>
<reference evidence="24 25" key="1">
    <citation type="submission" date="2019-04" db="EMBL/GenBank/DDBJ databases">
        <title>Annotation for the trematode Fasciola gigantica.</title>
        <authorList>
            <person name="Choi Y.-J."/>
        </authorList>
    </citation>
    <scope>NUCLEOTIDE SEQUENCE [LARGE SCALE GENOMIC DNA]</scope>
    <source>
        <strain evidence="24">Uganda_cow_1</strain>
    </source>
</reference>
<evidence type="ECO:0000256" key="16">
    <source>
        <dbReference type="ARBA" id="ARBA00023098"/>
    </source>
</evidence>
<dbReference type="GO" id="GO:0030148">
    <property type="term" value="P:sphingolipid biosynthetic process"/>
    <property type="evidence" value="ECO:0007669"/>
    <property type="project" value="TreeGrafter"/>
</dbReference>
<keyword evidence="15" id="KW-0175">Coiled coil</keyword>
<keyword evidence="13 20" id="KW-1133">Transmembrane helix</keyword>
<dbReference type="GO" id="GO:0008234">
    <property type="term" value="F:cysteine-type peptidase activity"/>
    <property type="evidence" value="ECO:0007669"/>
    <property type="project" value="InterPro"/>
</dbReference>
<keyword evidence="8 20" id="KW-0812">Transmembrane</keyword>
<dbReference type="GO" id="GO:0102158">
    <property type="term" value="F:very-long-chain (3R)-3-hydroxyacyl-CoA dehydratase activity"/>
    <property type="evidence" value="ECO:0007669"/>
    <property type="project" value="UniProtKB-EC"/>
</dbReference>
<evidence type="ECO:0000256" key="1">
    <source>
        <dbReference type="ARBA" id="ARBA00004477"/>
    </source>
</evidence>
<protein>
    <recommendedName>
        <fullName evidence="5 20">Very-long-chain (3R)-3-hydroxyacyl-CoA dehydratase</fullName>
        <ecNumber evidence="5 20">4.2.1.134</ecNumber>
    </recommendedName>
</protein>
<evidence type="ECO:0000259" key="22">
    <source>
        <dbReference type="PROSITE" id="PS50600"/>
    </source>
</evidence>
<dbReference type="InterPro" id="IPR008978">
    <property type="entry name" value="HSP20-like_chaperone"/>
</dbReference>
<keyword evidence="6 20" id="KW-0444">Lipid biosynthesis</keyword>
<feature type="domain" description="Ubiquitin-like protease family profile" evidence="22">
    <location>
        <begin position="234"/>
        <end position="396"/>
    </location>
</feature>
<dbReference type="Proteomes" id="UP000316759">
    <property type="component" value="Unassembled WGS sequence"/>
</dbReference>
<feature type="transmembrane region" description="Helical" evidence="20">
    <location>
        <begin position="591"/>
        <end position="611"/>
    </location>
</feature>
<dbReference type="GO" id="GO:0030497">
    <property type="term" value="P:fatty acid elongation"/>
    <property type="evidence" value="ECO:0007669"/>
    <property type="project" value="TreeGrafter"/>
</dbReference>
<evidence type="ECO:0000256" key="19">
    <source>
        <dbReference type="ARBA" id="ARBA00023239"/>
    </source>
</evidence>
<keyword evidence="18 20" id="KW-0275">Fatty acid biosynthesis</keyword>
<dbReference type="InterPro" id="IPR007482">
    <property type="entry name" value="Tyr_Pase-like_PTPLA"/>
</dbReference>
<dbReference type="GO" id="GO:0019787">
    <property type="term" value="F:ubiquitin-like protein transferase activity"/>
    <property type="evidence" value="ECO:0007669"/>
    <property type="project" value="InterPro"/>
</dbReference>
<dbReference type="AlphaFoldDB" id="A0A504YH50"/>
<evidence type="ECO:0000256" key="10">
    <source>
        <dbReference type="ARBA" id="ARBA00022801"/>
    </source>
</evidence>
<dbReference type="UniPathway" id="UPA00094"/>
<dbReference type="GO" id="GO:0006914">
    <property type="term" value="P:autophagy"/>
    <property type="evidence" value="ECO:0007669"/>
    <property type="project" value="UniProtKB-KW"/>
</dbReference>
<evidence type="ECO:0000256" key="13">
    <source>
        <dbReference type="ARBA" id="ARBA00022989"/>
    </source>
</evidence>
<comment type="similarity">
    <text evidence="3">Belongs to the peptidase C48 family.</text>
</comment>
<feature type="domain" description="CS" evidence="23">
    <location>
        <begin position="400"/>
        <end position="494"/>
    </location>
</feature>
<dbReference type="EMBL" id="SUNJ01013477">
    <property type="protein sequence ID" value="TPP57240.1"/>
    <property type="molecule type" value="Genomic_DNA"/>
</dbReference>
<keyword evidence="7" id="KW-0645">Protease</keyword>
<evidence type="ECO:0000256" key="14">
    <source>
        <dbReference type="ARBA" id="ARBA00023006"/>
    </source>
</evidence>
<feature type="compositionally biased region" description="Basic and acidic residues" evidence="21">
    <location>
        <begin position="536"/>
        <end position="546"/>
    </location>
</feature>